<keyword evidence="2" id="KW-1185">Reference proteome</keyword>
<sequence length="368" mass="43275">MITSFSQQAKMKYTLEELKSKPKQELIDISLDILKEKQPSLVLNSDDFETTAWKNGTEILIKFRRYIRFIALNAEPNQYYDITINLITKQILPFESGYNFSFYIPSEEDKKKLNFIKQKTDFQKDPYSEITITENMDYYWISNFSKTSLNKFFIKKGNRFKSAIMQNTFSEFRPKAVLESIYEQEEKIQFFDEEETTQKTKKAIIEMGITLLKEKHPSLTLNLDDYESNVLGDSKNTLVEFKRIIRYVPFRTDPEKRFSYDIAVNLNTNEIAPFDDYFKSEFYIETEEDKKAIEFIKKNFGGFSASFENTIHEGEKDYSITSTNKYSYGKYVLNKETGEKKAMLQGSYVPMPAPNGFEDLNIFTEINN</sequence>
<comment type="caution">
    <text evidence="1">The sequence shown here is derived from an EMBL/GenBank/DDBJ whole genome shotgun (WGS) entry which is preliminary data.</text>
</comment>
<dbReference type="EMBL" id="CAIJDP010000089">
    <property type="protein sequence ID" value="CAD0008853.1"/>
    <property type="molecule type" value="Genomic_DNA"/>
</dbReference>
<proteinExistence type="predicted"/>
<protein>
    <submittedName>
        <fullName evidence="1">Uncharacterized protein</fullName>
    </submittedName>
</protein>
<evidence type="ECO:0000313" key="2">
    <source>
        <dbReference type="Proteomes" id="UP000530060"/>
    </source>
</evidence>
<reference evidence="1 2" key="1">
    <citation type="submission" date="2020-06" db="EMBL/GenBank/DDBJ databases">
        <authorList>
            <person name="Criscuolo A."/>
        </authorList>
    </citation>
    <scope>NUCLEOTIDE SEQUENCE [LARGE SCALE GENOMIC DNA]</scope>
    <source>
        <strain evidence="2">CIP 111411</strain>
    </source>
</reference>
<evidence type="ECO:0000313" key="1">
    <source>
        <dbReference type="EMBL" id="CAD0008853.1"/>
    </source>
</evidence>
<dbReference type="Proteomes" id="UP000530060">
    <property type="component" value="Unassembled WGS sequence"/>
</dbReference>
<accession>A0A6V6ZAK5</accession>
<name>A0A6V6ZAK5_9FLAO</name>
<organism evidence="1 2">
    <name type="scientific">Flavobacterium salmonis</name>
    <dbReference type="NCBI Taxonomy" id="2654844"/>
    <lineage>
        <taxon>Bacteria</taxon>
        <taxon>Pseudomonadati</taxon>
        <taxon>Bacteroidota</taxon>
        <taxon>Flavobacteriia</taxon>
        <taxon>Flavobacteriales</taxon>
        <taxon>Flavobacteriaceae</taxon>
        <taxon>Flavobacterium</taxon>
    </lineage>
</organism>
<dbReference type="AlphaFoldDB" id="A0A6V6ZAK5"/>
<gene>
    <name evidence="1" type="ORF">FLAT13_04595</name>
</gene>